<dbReference type="Proteomes" id="UP000054032">
    <property type="component" value="Unassembled WGS sequence"/>
</dbReference>
<accession>W6ZMN6</accession>
<reference evidence="2 3" key="1">
    <citation type="journal article" date="2013" name="PLoS Genet.">
        <title>Comparative genome structure, secondary metabolite, and effector coding capacity across Cochliobolus pathogens.</title>
        <authorList>
            <person name="Condon B.J."/>
            <person name="Leng Y."/>
            <person name="Wu D."/>
            <person name="Bushley K.E."/>
            <person name="Ohm R.A."/>
            <person name="Otillar R."/>
            <person name="Martin J."/>
            <person name="Schackwitz W."/>
            <person name="Grimwood J."/>
            <person name="MohdZainudin N."/>
            <person name="Xue C."/>
            <person name="Wang R."/>
            <person name="Manning V.A."/>
            <person name="Dhillon B."/>
            <person name="Tu Z.J."/>
            <person name="Steffenson B.J."/>
            <person name="Salamov A."/>
            <person name="Sun H."/>
            <person name="Lowry S."/>
            <person name="LaButti K."/>
            <person name="Han J."/>
            <person name="Copeland A."/>
            <person name="Lindquist E."/>
            <person name="Barry K."/>
            <person name="Schmutz J."/>
            <person name="Baker S.E."/>
            <person name="Ciuffetti L.M."/>
            <person name="Grigoriev I.V."/>
            <person name="Zhong S."/>
            <person name="Turgeon B.G."/>
        </authorList>
    </citation>
    <scope>NUCLEOTIDE SEQUENCE [LARGE SCALE GENOMIC DNA]</scope>
    <source>
        <strain evidence="2 3">ATCC 44560</strain>
    </source>
</reference>
<protein>
    <submittedName>
        <fullName evidence="2">Uncharacterized protein</fullName>
    </submittedName>
</protein>
<dbReference type="KEGG" id="bor:COCMIDRAFT_86616"/>
<dbReference type="RefSeq" id="XP_007684780.1">
    <property type="nucleotide sequence ID" value="XM_007686590.1"/>
</dbReference>
<name>W6ZMN6_COCMI</name>
<feature type="region of interest" description="Disordered" evidence="1">
    <location>
        <begin position="1"/>
        <end position="34"/>
    </location>
</feature>
<dbReference type="EMBL" id="KI963938">
    <property type="protein sequence ID" value="EUC48784.1"/>
    <property type="molecule type" value="Genomic_DNA"/>
</dbReference>
<dbReference type="AlphaFoldDB" id="W6ZMN6"/>
<proteinExistence type="predicted"/>
<evidence type="ECO:0000256" key="1">
    <source>
        <dbReference type="SAM" id="MobiDB-lite"/>
    </source>
</evidence>
<sequence>MGKPEKKTPSPIKPTRASTTTGIRKSYAPKPPRTTLAQRRLETHNSPLAQKLSQMRLTIAPIIHVTTALPAPDYPRTLHLFLLTEPQLDALATYYSQTSPVSHLTHAYPATMNWSHPFLDASDELPGDCKLDKLERLKVKMRMFARFIGMRGAETPGWEYERQIEILGNKVRWEVRREEEEEERRGKVFAGARELK</sequence>
<keyword evidence="3" id="KW-1185">Reference proteome</keyword>
<dbReference type="OrthoDB" id="4156665at2759"/>
<dbReference type="HOGENOM" id="CLU_095402_2_0_1"/>
<dbReference type="GeneID" id="19126895"/>
<evidence type="ECO:0000313" key="2">
    <source>
        <dbReference type="EMBL" id="EUC48784.1"/>
    </source>
</evidence>
<dbReference type="eggNOG" id="ENOG502STXT">
    <property type="taxonomic scope" value="Eukaryota"/>
</dbReference>
<gene>
    <name evidence="2" type="ORF">COCMIDRAFT_86616</name>
</gene>
<evidence type="ECO:0000313" key="3">
    <source>
        <dbReference type="Proteomes" id="UP000054032"/>
    </source>
</evidence>
<organism evidence="2 3">
    <name type="scientific">Bipolaris oryzae ATCC 44560</name>
    <dbReference type="NCBI Taxonomy" id="930090"/>
    <lineage>
        <taxon>Eukaryota</taxon>
        <taxon>Fungi</taxon>
        <taxon>Dikarya</taxon>
        <taxon>Ascomycota</taxon>
        <taxon>Pezizomycotina</taxon>
        <taxon>Dothideomycetes</taxon>
        <taxon>Pleosporomycetidae</taxon>
        <taxon>Pleosporales</taxon>
        <taxon>Pleosporineae</taxon>
        <taxon>Pleosporaceae</taxon>
        <taxon>Bipolaris</taxon>
    </lineage>
</organism>